<dbReference type="EMBL" id="CP030041">
    <property type="protein sequence ID" value="AWW32742.1"/>
    <property type="molecule type" value="Genomic_DNA"/>
</dbReference>
<dbReference type="SUPFAM" id="SSF56059">
    <property type="entry name" value="Glutathione synthetase ATP-binding domain-like"/>
    <property type="match status" value="1"/>
</dbReference>
<evidence type="ECO:0000256" key="2">
    <source>
        <dbReference type="ARBA" id="ARBA00003144"/>
    </source>
</evidence>
<feature type="domain" description="Pyruvate phosphate dikinase AMP/ATP-binding" evidence="17">
    <location>
        <begin position="294"/>
        <end position="346"/>
    </location>
</feature>
<feature type="domain" description="Pyruvate phosphate dikinase AMP/ATP-binding" evidence="17">
    <location>
        <begin position="59"/>
        <end position="287"/>
    </location>
</feature>
<feature type="binding site" evidence="14">
    <location>
        <position position="764"/>
    </location>
    <ligand>
        <name>substrate</name>
    </ligand>
</feature>
<keyword evidence="7 15" id="KW-0479">Metal-binding</keyword>
<evidence type="ECO:0000256" key="6">
    <source>
        <dbReference type="ARBA" id="ARBA00022679"/>
    </source>
</evidence>
<feature type="active site" description="Tele-phosphohistidine intermediate" evidence="13">
    <location>
        <position position="454"/>
    </location>
</feature>
<evidence type="ECO:0000259" key="17">
    <source>
        <dbReference type="Pfam" id="PF01326"/>
    </source>
</evidence>
<dbReference type="EC" id="2.7.9.1" evidence="4 12"/>
<dbReference type="InterPro" id="IPR040442">
    <property type="entry name" value="Pyrv_kinase-like_dom_sf"/>
</dbReference>
<evidence type="ECO:0000256" key="4">
    <source>
        <dbReference type="ARBA" id="ARBA00011994"/>
    </source>
</evidence>
<dbReference type="AlphaFoldDB" id="A0A2Z4INR5"/>
<feature type="binding site" evidence="14">
    <location>
        <position position="560"/>
    </location>
    <ligand>
        <name>substrate</name>
    </ligand>
</feature>
<feature type="binding site" evidence="15">
    <location>
        <position position="767"/>
    </location>
    <ligand>
        <name>Mg(2+)</name>
        <dbReference type="ChEBI" id="CHEBI:18420"/>
    </ligand>
</feature>
<feature type="domain" description="PEP-utilising enzyme mobile" evidence="16">
    <location>
        <begin position="421"/>
        <end position="502"/>
    </location>
</feature>
<dbReference type="InterPro" id="IPR013815">
    <property type="entry name" value="ATP_grasp_subdomain_1"/>
</dbReference>
<evidence type="ECO:0000256" key="15">
    <source>
        <dbReference type="PIRSR" id="PIRSR000853-3"/>
    </source>
</evidence>
<dbReference type="KEGG" id="est:DN752_22800"/>
<dbReference type="InterPro" id="IPR015813">
    <property type="entry name" value="Pyrv/PenolPyrv_kinase-like_dom"/>
</dbReference>
<dbReference type="InterPro" id="IPR008279">
    <property type="entry name" value="PEP-util_enz_mobile_dom"/>
</dbReference>
<evidence type="ECO:0000256" key="11">
    <source>
        <dbReference type="ARBA" id="ARBA00022842"/>
    </source>
</evidence>
<dbReference type="Pfam" id="PF01326">
    <property type="entry name" value="PPDK_N"/>
    <property type="match status" value="2"/>
</dbReference>
<dbReference type="Gene3D" id="1.20.80.30">
    <property type="match status" value="1"/>
</dbReference>
<dbReference type="InterPro" id="IPR036637">
    <property type="entry name" value="Phosphohistidine_dom_sf"/>
</dbReference>
<comment type="cofactor">
    <cofactor evidence="1 12 15">
        <name>Mg(2+)</name>
        <dbReference type="ChEBI" id="CHEBI:18420"/>
    </cofactor>
</comment>
<evidence type="ECO:0000256" key="9">
    <source>
        <dbReference type="ARBA" id="ARBA00022777"/>
    </source>
</evidence>
<dbReference type="PIRSF" id="PIRSF000853">
    <property type="entry name" value="PPDK"/>
    <property type="match status" value="1"/>
</dbReference>
<dbReference type="Pfam" id="PF00391">
    <property type="entry name" value="PEP-utilizers"/>
    <property type="match status" value="1"/>
</dbReference>
<dbReference type="Gene3D" id="3.30.470.20">
    <property type="entry name" value="ATP-grasp fold, B domain"/>
    <property type="match status" value="1"/>
</dbReference>
<dbReference type="NCBIfam" id="TIGR01828">
    <property type="entry name" value="pyru_phos_dikin"/>
    <property type="match status" value="1"/>
</dbReference>
<dbReference type="NCBIfam" id="NF004531">
    <property type="entry name" value="PRK05878.1"/>
    <property type="match status" value="1"/>
</dbReference>
<dbReference type="PANTHER" id="PTHR22931:SF9">
    <property type="entry name" value="PYRUVATE, PHOSPHATE DIKINASE 1, CHLOROPLASTIC"/>
    <property type="match status" value="1"/>
</dbReference>
<comment type="function">
    <text evidence="2">Catalyzes the reversible phosphorylation of pyruvate and phosphate.</text>
</comment>
<feature type="binding site" evidence="14">
    <location>
        <position position="616"/>
    </location>
    <ligand>
        <name>substrate</name>
    </ligand>
</feature>
<reference evidence="19 20" key="1">
    <citation type="submission" date="2018-06" db="EMBL/GenBank/DDBJ databases">
        <title>Echinicola strongylocentroti sp. nov., isolated from a sea urchin Strongylocentrotus intermedius.</title>
        <authorList>
            <person name="Bae S.S."/>
        </authorList>
    </citation>
    <scope>NUCLEOTIDE SEQUENCE [LARGE SCALE GENOMIC DNA]</scope>
    <source>
        <strain evidence="19 20">MEBiC08714</strain>
    </source>
</reference>
<dbReference type="InterPro" id="IPR023151">
    <property type="entry name" value="PEP_util_CS"/>
</dbReference>
<evidence type="ECO:0000256" key="7">
    <source>
        <dbReference type="ARBA" id="ARBA00022723"/>
    </source>
</evidence>
<dbReference type="InterPro" id="IPR010121">
    <property type="entry name" value="Pyruvate_phosphate_dikinase"/>
</dbReference>
<dbReference type="PROSITE" id="PS00742">
    <property type="entry name" value="PEP_ENZYMES_2"/>
    <property type="match status" value="1"/>
</dbReference>
<keyword evidence="6 19" id="KW-0808">Transferase</keyword>
<keyword evidence="9 19" id="KW-0418">Kinase</keyword>
<dbReference type="Gene3D" id="3.20.20.60">
    <property type="entry name" value="Phosphoenolpyruvate-binding domains"/>
    <property type="match status" value="1"/>
</dbReference>
<keyword evidence="11 15" id="KW-0460">Magnesium</keyword>
<dbReference type="GO" id="GO:0046872">
    <property type="term" value="F:metal ion binding"/>
    <property type="evidence" value="ECO:0007669"/>
    <property type="project" value="UniProtKB-UniRule"/>
</dbReference>
<evidence type="ECO:0000256" key="13">
    <source>
        <dbReference type="PIRSR" id="PIRSR000853-1"/>
    </source>
</evidence>
<feature type="binding site" evidence="14">
    <location>
        <position position="743"/>
    </location>
    <ligand>
        <name>substrate</name>
    </ligand>
</feature>
<keyword evidence="20" id="KW-1185">Reference proteome</keyword>
<evidence type="ECO:0000313" key="20">
    <source>
        <dbReference type="Proteomes" id="UP000248688"/>
    </source>
</evidence>
<evidence type="ECO:0000256" key="14">
    <source>
        <dbReference type="PIRSR" id="PIRSR000853-2"/>
    </source>
</evidence>
<dbReference type="InterPro" id="IPR018274">
    <property type="entry name" value="PEP_util_AS"/>
</dbReference>
<evidence type="ECO:0000256" key="10">
    <source>
        <dbReference type="ARBA" id="ARBA00022840"/>
    </source>
</evidence>
<dbReference type="GO" id="GO:0016301">
    <property type="term" value="F:kinase activity"/>
    <property type="evidence" value="ECO:0007669"/>
    <property type="project" value="UniProtKB-UniRule"/>
</dbReference>
<name>A0A2Z4INR5_9BACT</name>
<dbReference type="Gene3D" id="3.50.30.10">
    <property type="entry name" value="Phosphohistidine domain"/>
    <property type="match status" value="1"/>
</dbReference>
<dbReference type="SUPFAM" id="SSF51621">
    <property type="entry name" value="Phosphoenolpyruvate/pyruvate domain"/>
    <property type="match status" value="1"/>
</dbReference>
<evidence type="ECO:0000256" key="12">
    <source>
        <dbReference type="PIRNR" id="PIRNR000853"/>
    </source>
</evidence>
<feature type="binding site" evidence="14">
    <location>
        <position position="766"/>
    </location>
    <ligand>
        <name>substrate</name>
    </ligand>
</feature>
<dbReference type="SUPFAM" id="SSF52009">
    <property type="entry name" value="Phosphohistidine domain"/>
    <property type="match status" value="1"/>
</dbReference>
<dbReference type="Proteomes" id="UP000248688">
    <property type="component" value="Chromosome"/>
</dbReference>
<dbReference type="PANTHER" id="PTHR22931">
    <property type="entry name" value="PHOSPHOENOLPYRUVATE DIKINASE-RELATED"/>
    <property type="match status" value="1"/>
</dbReference>
<accession>A0A2Z4INR5</accession>
<feature type="active site" description="Proton donor" evidence="13">
    <location>
        <position position="829"/>
    </location>
</feature>
<dbReference type="Gene3D" id="1.10.189.10">
    <property type="entry name" value="Pyruvate Phosphate Dikinase, domain 2"/>
    <property type="match status" value="1"/>
</dbReference>
<evidence type="ECO:0000256" key="8">
    <source>
        <dbReference type="ARBA" id="ARBA00022741"/>
    </source>
</evidence>
<sequence>MMGQFVYTFLEGNKGMKNLLGGKGANLAEMTQLGLPVPSGFTITTEACKRYFEDQNTINSEIKKEVESAVAELEQRVGKSFDGDPCLLVSVRSGAVISMPGMMDTILNLGLNDKNIEAMGKSTGSMTFALDCYRRFIQMYSNVVLEIPMYHFESILDDCKEANDLKDDKDLSEENLRQLIGDYKQIVYNQTGSPFEQSPKKQLYAAIEAVFRSWNNERAKIYRHLNGIPDNMGTAVNVQMMVFGNMGDSSGTGVVFTRNPSSGENTLYGEFLMNAQGEDVVAGIRTPRPISELQEVDKKVYEELVTASQTLEAHYADMQDIEFTIEKGQFFLLQTRNGKRSANAAIKIAVDFVKAGIMDKRHAVNQLGLAQIDQLLHPKFDQEILKTTKELTLGLPASPGAATGKICFNAKAAHEANENGEDVILVRTETSPEDIQGMISAKGVLTARGGMTSHAAVVARGMGKSCVSGCIELEVNEENGTIKVGEELLKEGDYISIDGSTGKVYRGKIDTVSSSLDKDFLSIMDWADEFSKLDVLANADTPLDAKKSREFGAKGIGLCRTEHMFFDGQRIKDIREMIMAKTPSGRQIALDKLYPYQKEDFKGIFLAMETLPVNVRLLDPPLHEFLPKGKSEIQEMAEQLDVSYEDIIKVIEELAEVNPMMGLRGCRLGLIYPEVYAMQVRAIITAALEVMEEEGIAPRPEIMIPLVGNPEELSLLRKLAQRIIHELDPDAKLGQVKIGTMIEVPRASLVADQIAPHADYFSFGTNDLTQMTLGYSRDDSGTFIRKYKEQKIIKTDPFQSIDQEGVGQLIKMAIKKGKAHDSHLKIGVCGEHGGDPASVDFFNALDIQYVSCSPYRIPKARLAAAQAAIRNQSLETKAPATNKMQ</sequence>
<dbReference type="InterPro" id="IPR002192">
    <property type="entry name" value="PPDK_AMP/ATP-bd"/>
</dbReference>
<comment type="similarity">
    <text evidence="3 12">Belongs to the PEP-utilizing enzyme family.</text>
</comment>
<keyword evidence="10" id="KW-0067">ATP-binding</keyword>
<feature type="binding site" evidence="15">
    <location>
        <position position="743"/>
    </location>
    <ligand>
        <name>Mg(2+)</name>
        <dbReference type="ChEBI" id="CHEBI:18420"/>
    </ligand>
</feature>
<evidence type="ECO:0000256" key="1">
    <source>
        <dbReference type="ARBA" id="ARBA00001946"/>
    </source>
</evidence>
<evidence type="ECO:0000313" key="19">
    <source>
        <dbReference type="EMBL" id="AWW32742.1"/>
    </source>
</evidence>
<dbReference type="GO" id="GO:0050242">
    <property type="term" value="F:pyruvate, phosphate dikinase activity"/>
    <property type="evidence" value="ECO:0007669"/>
    <property type="project" value="UniProtKB-UniRule"/>
</dbReference>
<protein>
    <recommendedName>
        <fullName evidence="5 12">Pyruvate, phosphate dikinase</fullName>
        <ecNumber evidence="4 12">2.7.9.1</ecNumber>
    </recommendedName>
</protein>
<proteinExistence type="inferred from homology"/>
<evidence type="ECO:0000256" key="3">
    <source>
        <dbReference type="ARBA" id="ARBA00007837"/>
    </source>
</evidence>
<evidence type="ECO:0000256" key="5">
    <source>
        <dbReference type="ARBA" id="ARBA00020138"/>
    </source>
</evidence>
<organism evidence="19 20">
    <name type="scientific">Echinicola strongylocentroti</name>
    <dbReference type="NCBI Taxonomy" id="1795355"/>
    <lineage>
        <taxon>Bacteria</taxon>
        <taxon>Pseudomonadati</taxon>
        <taxon>Bacteroidota</taxon>
        <taxon>Cytophagia</taxon>
        <taxon>Cytophagales</taxon>
        <taxon>Cyclobacteriaceae</taxon>
        <taxon>Echinicola</taxon>
    </lineage>
</organism>
<gene>
    <name evidence="19" type="ORF">DN752_22800</name>
</gene>
<dbReference type="Gene3D" id="3.30.1490.20">
    <property type="entry name" value="ATP-grasp fold, A domain"/>
    <property type="match status" value="1"/>
</dbReference>
<dbReference type="Pfam" id="PF02896">
    <property type="entry name" value="PEP-utilizers_C"/>
    <property type="match status" value="1"/>
</dbReference>
<feature type="binding site" evidence="14">
    <location>
        <position position="767"/>
    </location>
    <ligand>
        <name>substrate</name>
    </ligand>
</feature>
<evidence type="ECO:0000259" key="16">
    <source>
        <dbReference type="Pfam" id="PF00391"/>
    </source>
</evidence>
<keyword evidence="19" id="KW-0670">Pyruvate</keyword>
<dbReference type="OrthoDB" id="9765468at2"/>
<keyword evidence="8" id="KW-0547">Nucleotide-binding</keyword>
<dbReference type="GO" id="GO:0005524">
    <property type="term" value="F:ATP binding"/>
    <property type="evidence" value="ECO:0007669"/>
    <property type="project" value="UniProtKB-UniRule"/>
</dbReference>
<dbReference type="PROSITE" id="PS00370">
    <property type="entry name" value="PEP_ENZYMES_PHOS_SITE"/>
    <property type="match status" value="1"/>
</dbReference>
<feature type="binding site" evidence="14">
    <location>
        <position position="765"/>
    </location>
    <ligand>
        <name>substrate</name>
    </ligand>
</feature>
<feature type="domain" description="PEP-utilising enzyme C-terminal" evidence="18">
    <location>
        <begin position="519"/>
        <end position="867"/>
    </location>
</feature>
<comment type="catalytic activity">
    <reaction evidence="12">
        <text>pyruvate + phosphate + ATP = phosphoenolpyruvate + AMP + diphosphate + H(+)</text>
        <dbReference type="Rhea" id="RHEA:10756"/>
        <dbReference type="ChEBI" id="CHEBI:15361"/>
        <dbReference type="ChEBI" id="CHEBI:15378"/>
        <dbReference type="ChEBI" id="CHEBI:30616"/>
        <dbReference type="ChEBI" id="CHEBI:33019"/>
        <dbReference type="ChEBI" id="CHEBI:43474"/>
        <dbReference type="ChEBI" id="CHEBI:58702"/>
        <dbReference type="ChEBI" id="CHEBI:456215"/>
        <dbReference type="EC" id="2.7.9.1"/>
    </reaction>
</comment>
<dbReference type="InterPro" id="IPR000121">
    <property type="entry name" value="PEP_util_C"/>
</dbReference>
<evidence type="ECO:0000259" key="18">
    <source>
        <dbReference type="Pfam" id="PF02896"/>
    </source>
</evidence>